<protein>
    <submittedName>
        <fullName evidence="1">Uncharacterized protein</fullName>
    </submittedName>
</protein>
<dbReference type="EMBL" id="JNBS01001250">
    <property type="protein sequence ID" value="OQS02078.1"/>
    <property type="molecule type" value="Genomic_DNA"/>
</dbReference>
<gene>
    <name evidence="1" type="ORF">THRCLA_21514</name>
</gene>
<dbReference type="OrthoDB" id="68868at2759"/>
<comment type="caution">
    <text evidence="1">The sequence shown here is derived from an EMBL/GenBank/DDBJ whole genome shotgun (WGS) entry which is preliminary data.</text>
</comment>
<dbReference type="Proteomes" id="UP000243217">
    <property type="component" value="Unassembled WGS sequence"/>
</dbReference>
<dbReference type="AlphaFoldDB" id="A0A1V9ZVP7"/>
<sequence>MVKAAEVAMEIDPKTTLFALKFLNSASKEKIMDAFDGLNEGMVDKIFDQRLFGGLKKIDDLFEKKIMRKKKYEEFRRVLIAYAEKYKPKEKSNQEE</sequence>
<name>A0A1V9ZVP7_9STRA</name>
<accession>A0A1V9ZVP7</accession>
<proteinExistence type="predicted"/>
<evidence type="ECO:0000313" key="1">
    <source>
        <dbReference type="EMBL" id="OQS02078.1"/>
    </source>
</evidence>
<organism evidence="1 2">
    <name type="scientific">Thraustotheca clavata</name>
    <dbReference type="NCBI Taxonomy" id="74557"/>
    <lineage>
        <taxon>Eukaryota</taxon>
        <taxon>Sar</taxon>
        <taxon>Stramenopiles</taxon>
        <taxon>Oomycota</taxon>
        <taxon>Saprolegniomycetes</taxon>
        <taxon>Saprolegniales</taxon>
        <taxon>Achlyaceae</taxon>
        <taxon>Thraustotheca</taxon>
    </lineage>
</organism>
<keyword evidence="2" id="KW-1185">Reference proteome</keyword>
<evidence type="ECO:0000313" key="2">
    <source>
        <dbReference type="Proteomes" id="UP000243217"/>
    </source>
</evidence>
<reference evidence="1 2" key="1">
    <citation type="journal article" date="2014" name="Genome Biol. Evol.">
        <title>The secreted proteins of Achlya hypogyna and Thraustotheca clavata identify the ancestral oomycete secretome and reveal gene acquisitions by horizontal gene transfer.</title>
        <authorList>
            <person name="Misner I."/>
            <person name="Blouin N."/>
            <person name="Leonard G."/>
            <person name="Richards T.A."/>
            <person name="Lane C.E."/>
        </authorList>
    </citation>
    <scope>NUCLEOTIDE SEQUENCE [LARGE SCALE GENOMIC DNA]</scope>
    <source>
        <strain evidence="1 2">ATCC 34112</strain>
    </source>
</reference>